<dbReference type="Proteomes" id="UP000028488">
    <property type="component" value="Chromosome"/>
</dbReference>
<dbReference type="eggNOG" id="COG1733">
    <property type="taxonomic scope" value="Bacteria"/>
</dbReference>
<dbReference type="EMBL" id="CP008947">
    <property type="protein sequence ID" value="AII09737.1"/>
    <property type="molecule type" value="Genomic_DNA"/>
</dbReference>
<dbReference type="PANTHER" id="PTHR33204:SF18">
    <property type="entry name" value="TRANSCRIPTIONAL REGULATORY PROTEIN"/>
    <property type="match status" value="1"/>
</dbReference>
<dbReference type="PANTHER" id="PTHR33204">
    <property type="entry name" value="TRANSCRIPTIONAL REGULATOR, MARR FAMILY"/>
    <property type="match status" value="1"/>
</dbReference>
<evidence type="ECO:0000313" key="6">
    <source>
        <dbReference type="Proteomes" id="UP000028488"/>
    </source>
</evidence>
<keyword evidence="3" id="KW-0804">Transcription</keyword>
<evidence type="ECO:0000256" key="2">
    <source>
        <dbReference type="ARBA" id="ARBA00023125"/>
    </source>
</evidence>
<dbReference type="InterPro" id="IPR036390">
    <property type="entry name" value="WH_DNA-bd_sf"/>
</dbReference>
<evidence type="ECO:0000259" key="4">
    <source>
        <dbReference type="PROSITE" id="PS51118"/>
    </source>
</evidence>
<dbReference type="Pfam" id="PF01638">
    <property type="entry name" value="HxlR"/>
    <property type="match status" value="1"/>
</dbReference>
<dbReference type="InterPro" id="IPR002577">
    <property type="entry name" value="HTH_HxlR"/>
</dbReference>
<dbReference type="GO" id="GO:0003677">
    <property type="term" value="F:DNA binding"/>
    <property type="evidence" value="ECO:0007669"/>
    <property type="project" value="UniProtKB-KW"/>
</dbReference>
<reference evidence="5 6" key="1">
    <citation type="submission" date="2014-07" db="EMBL/GenBank/DDBJ databases">
        <title>Genome Sequence of Rhodococcus opacus Strain R7, a Biodegrader of Mono- and Polycyclic Aromatic Hydrocarbons.</title>
        <authorList>
            <person name="Di Gennaro P."/>
            <person name="Zampolli J."/>
            <person name="Presti I."/>
            <person name="Cappelletti M."/>
            <person name="D'Ursi P."/>
            <person name="Orro A."/>
            <person name="Mezzelani A."/>
            <person name="Milanesi L."/>
        </authorList>
    </citation>
    <scope>NUCLEOTIDE SEQUENCE [LARGE SCALE GENOMIC DNA]</scope>
    <source>
        <strain evidence="5 6">R7</strain>
    </source>
</reference>
<dbReference type="PROSITE" id="PS51118">
    <property type="entry name" value="HTH_HXLR"/>
    <property type="match status" value="1"/>
</dbReference>
<evidence type="ECO:0000313" key="5">
    <source>
        <dbReference type="EMBL" id="AII09737.1"/>
    </source>
</evidence>
<keyword evidence="2" id="KW-0238">DNA-binding</keyword>
<dbReference type="AlphaFoldDB" id="A0A076EWT2"/>
<sequence>MMECMDNGDTERATPEIVMDRMPLTPRPCAIAATMELIGDRWSMLVIRELSYGVHRFDRIAGYIGVSRDILTARLRKLEEVGVIERRQYSEHPPRFEYHLTPAGEDLRPLLLSLFQWGSKWAVHEAPSVLVHECGHSLELEHRCAHCGEAVENTSVAMHSRTPPRNS</sequence>
<dbReference type="InterPro" id="IPR011991">
    <property type="entry name" value="ArsR-like_HTH"/>
</dbReference>
<dbReference type="SUPFAM" id="SSF46785">
    <property type="entry name" value="Winged helix' DNA-binding domain"/>
    <property type="match status" value="1"/>
</dbReference>
<gene>
    <name evidence="5" type="ORF">EP51_35885</name>
</gene>
<keyword evidence="1" id="KW-0805">Transcription regulation</keyword>
<dbReference type="RefSeq" id="WP_128641857.1">
    <property type="nucleotide sequence ID" value="NZ_CP008947.1"/>
</dbReference>
<dbReference type="InterPro" id="IPR036388">
    <property type="entry name" value="WH-like_DNA-bd_sf"/>
</dbReference>
<feature type="domain" description="HTH hxlR-type" evidence="4">
    <location>
        <begin position="29"/>
        <end position="126"/>
    </location>
</feature>
<evidence type="ECO:0000256" key="1">
    <source>
        <dbReference type="ARBA" id="ARBA00023015"/>
    </source>
</evidence>
<evidence type="ECO:0000256" key="3">
    <source>
        <dbReference type="ARBA" id="ARBA00023163"/>
    </source>
</evidence>
<proteinExistence type="predicted"/>
<name>A0A076EWT2_RHOOP</name>
<dbReference type="CDD" id="cd00090">
    <property type="entry name" value="HTH_ARSR"/>
    <property type="match status" value="1"/>
</dbReference>
<dbReference type="Gene3D" id="1.10.10.10">
    <property type="entry name" value="Winged helix-like DNA-binding domain superfamily/Winged helix DNA-binding domain"/>
    <property type="match status" value="1"/>
</dbReference>
<organism evidence="5 6">
    <name type="scientific">Rhodococcus opacus</name>
    <name type="common">Nocardia opaca</name>
    <dbReference type="NCBI Taxonomy" id="37919"/>
    <lineage>
        <taxon>Bacteria</taxon>
        <taxon>Bacillati</taxon>
        <taxon>Actinomycetota</taxon>
        <taxon>Actinomycetes</taxon>
        <taxon>Mycobacteriales</taxon>
        <taxon>Nocardiaceae</taxon>
        <taxon>Rhodococcus</taxon>
    </lineage>
</organism>
<protein>
    <submittedName>
        <fullName evidence="5">HxlR family transcriptional regulator</fullName>
    </submittedName>
</protein>
<accession>A0A076EWT2</accession>